<reference evidence="10 12" key="1">
    <citation type="journal article" date="2012" name="Nature">
        <title>Algal genomes reveal evolutionary mosaicism and the fate of nucleomorphs.</title>
        <authorList>
            <consortium name="DOE Joint Genome Institute"/>
            <person name="Curtis B.A."/>
            <person name="Tanifuji G."/>
            <person name="Burki F."/>
            <person name="Gruber A."/>
            <person name="Irimia M."/>
            <person name="Maruyama S."/>
            <person name="Arias M.C."/>
            <person name="Ball S.G."/>
            <person name="Gile G.H."/>
            <person name="Hirakawa Y."/>
            <person name="Hopkins J.F."/>
            <person name="Kuo A."/>
            <person name="Rensing S.A."/>
            <person name="Schmutz J."/>
            <person name="Symeonidi A."/>
            <person name="Elias M."/>
            <person name="Eveleigh R.J."/>
            <person name="Herman E.K."/>
            <person name="Klute M.J."/>
            <person name="Nakayama T."/>
            <person name="Obornik M."/>
            <person name="Reyes-Prieto A."/>
            <person name="Armbrust E.V."/>
            <person name="Aves S.J."/>
            <person name="Beiko R.G."/>
            <person name="Coutinho P."/>
            <person name="Dacks J.B."/>
            <person name="Durnford D.G."/>
            <person name="Fast N.M."/>
            <person name="Green B.R."/>
            <person name="Grisdale C.J."/>
            <person name="Hempel F."/>
            <person name="Henrissat B."/>
            <person name="Hoppner M.P."/>
            <person name="Ishida K."/>
            <person name="Kim E."/>
            <person name="Koreny L."/>
            <person name="Kroth P.G."/>
            <person name="Liu Y."/>
            <person name="Malik S.B."/>
            <person name="Maier U.G."/>
            <person name="McRose D."/>
            <person name="Mock T."/>
            <person name="Neilson J.A."/>
            <person name="Onodera N.T."/>
            <person name="Poole A.M."/>
            <person name="Pritham E.J."/>
            <person name="Richards T.A."/>
            <person name="Rocap G."/>
            <person name="Roy S.W."/>
            <person name="Sarai C."/>
            <person name="Schaack S."/>
            <person name="Shirato S."/>
            <person name="Slamovits C.H."/>
            <person name="Spencer D.F."/>
            <person name="Suzuki S."/>
            <person name="Worden A.Z."/>
            <person name="Zauner S."/>
            <person name="Barry K."/>
            <person name="Bell C."/>
            <person name="Bharti A.K."/>
            <person name="Crow J.A."/>
            <person name="Grimwood J."/>
            <person name="Kramer R."/>
            <person name="Lindquist E."/>
            <person name="Lucas S."/>
            <person name="Salamov A."/>
            <person name="McFadden G.I."/>
            <person name="Lane C.E."/>
            <person name="Keeling P.J."/>
            <person name="Gray M.W."/>
            <person name="Grigoriev I.V."/>
            <person name="Archibald J.M."/>
        </authorList>
    </citation>
    <scope>NUCLEOTIDE SEQUENCE</scope>
    <source>
        <strain evidence="10 12">CCMP2712</strain>
    </source>
</reference>
<evidence type="ECO:0000256" key="6">
    <source>
        <dbReference type="PROSITE-ProRule" id="PRU10141"/>
    </source>
</evidence>
<feature type="domain" description="Protein kinase" evidence="9">
    <location>
        <begin position="67"/>
        <end position="393"/>
    </location>
</feature>
<organism evidence="10">
    <name type="scientific">Guillardia theta (strain CCMP2712)</name>
    <name type="common">Cryptophyte</name>
    <dbReference type="NCBI Taxonomy" id="905079"/>
    <lineage>
        <taxon>Eukaryota</taxon>
        <taxon>Cryptophyceae</taxon>
        <taxon>Pyrenomonadales</taxon>
        <taxon>Geminigeraceae</taxon>
        <taxon>Guillardia</taxon>
    </lineage>
</organism>
<dbReference type="PaxDb" id="55529-EKX49873"/>
<dbReference type="InterPro" id="IPR017441">
    <property type="entry name" value="Protein_kinase_ATP_BS"/>
</dbReference>
<gene>
    <name evidence="10" type="ORF">GUITHDRAFT_67343</name>
</gene>
<dbReference type="PROSITE" id="PS50011">
    <property type="entry name" value="PROTEIN_KINASE_DOM"/>
    <property type="match status" value="1"/>
</dbReference>
<dbReference type="InterPro" id="IPR000719">
    <property type="entry name" value="Prot_kinase_dom"/>
</dbReference>
<reference evidence="11" key="3">
    <citation type="submission" date="2016-03" db="UniProtKB">
        <authorList>
            <consortium name="EnsemblProtists"/>
        </authorList>
    </citation>
    <scope>IDENTIFICATION</scope>
</reference>
<dbReference type="PANTHER" id="PTHR24058:SF28">
    <property type="entry name" value="SERINE_THREONINE-PROTEIN KINASE MINIBRAIN"/>
    <property type="match status" value="1"/>
</dbReference>
<evidence type="ECO:0000256" key="7">
    <source>
        <dbReference type="RuleBase" id="RU000304"/>
    </source>
</evidence>
<evidence type="ECO:0000259" key="9">
    <source>
        <dbReference type="PROSITE" id="PS50011"/>
    </source>
</evidence>
<dbReference type="InterPro" id="IPR011009">
    <property type="entry name" value="Kinase-like_dom_sf"/>
</dbReference>
<proteinExistence type="inferred from homology"/>
<keyword evidence="2" id="KW-0808">Transferase</keyword>
<dbReference type="InterPro" id="IPR008271">
    <property type="entry name" value="Ser/Thr_kinase_AS"/>
</dbReference>
<dbReference type="STRING" id="905079.L1JP90"/>
<evidence type="ECO:0000313" key="11">
    <source>
        <dbReference type="EnsemblProtists" id="EKX49873"/>
    </source>
</evidence>
<evidence type="ECO:0000256" key="4">
    <source>
        <dbReference type="ARBA" id="ARBA00022777"/>
    </source>
</evidence>
<comment type="similarity">
    <text evidence="7">Belongs to the protein kinase superfamily.</text>
</comment>
<evidence type="ECO:0000256" key="5">
    <source>
        <dbReference type="ARBA" id="ARBA00022840"/>
    </source>
</evidence>
<dbReference type="AlphaFoldDB" id="L1JP90"/>
<dbReference type="OMA" id="HPFLMSM"/>
<dbReference type="GeneID" id="17306556"/>
<keyword evidence="3 6" id="KW-0547">Nucleotide-binding</keyword>
<evidence type="ECO:0000256" key="3">
    <source>
        <dbReference type="ARBA" id="ARBA00022741"/>
    </source>
</evidence>
<dbReference type="RefSeq" id="XP_005836853.1">
    <property type="nucleotide sequence ID" value="XM_005836796.1"/>
</dbReference>
<accession>L1JP90</accession>
<evidence type="ECO:0000256" key="8">
    <source>
        <dbReference type="SAM" id="MobiDB-lite"/>
    </source>
</evidence>
<dbReference type="SUPFAM" id="SSF56112">
    <property type="entry name" value="Protein kinase-like (PK-like)"/>
    <property type="match status" value="1"/>
</dbReference>
<dbReference type="KEGG" id="gtt:GUITHDRAFT_67343"/>
<dbReference type="Pfam" id="PF00069">
    <property type="entry name" value="Pkinase"/>
    <property type="match status" value="1"/>
</dbReference>
<dbReference type="PANTHER" id="PTHR24058">
    <property type="entry name" value="DUAL SPECIFICITY PROTEIN KINASE"/>
    <property type="match status" value="1"/>
</dbReference>
<dbReference type="GO" id="GO:0005524">
    <property type="term" value="F:ATP binding"/>
    <property type="evidence" value="ECO:0007669"/>
    <property type="project" value="UniProtKB-UniRule"/>
</dbReference>
<dbReference type="OrthoDB" id="9332038at2759"/>
<dbReference type="PROSITE" id="PS00107">
    <property type="entry name" value="PROTEIN_KINASE_ATP"/>
    <property type="match status" value="1"/>
</dbReference>
<dbReference type="InterPro" id="IPR050494">
    <property type="entry name" value="Ser_Thr_dual-spec_kinase"/>
</dbReference>
<protein>
    <recommendedName>
        <fullName evidence="9">Protein kinase domain-containing protein</fullName>
    </recommendedName>
</protein>
<dbReference type="GO" id="GO:0004674">
    <property type="term" value="F:protein serine/threonine kinase activity"/>
    <property type="evidence" value="ECO:0007669"/>
    <property type="project" value="UniProtKB-KW"/>
</dbReference>
<evidence type="ECO:0000313" key="12">
    <source>
        <dbReference type="Proteomes" id="UP000011087"/>
    </source>
</evidence>
<evidence type="ECO:0000313" key="10">
    <source>
        <dbReference type="EMBL" id="EKX49873.1"/>
    </source>
</evidence>
<dbReference type="Gene3D" id="3.30.200.20">
    <property type="entry name" value="Phosphorylase Kinase, domain 1"/>
    <property type="match status" value="1"/>
</dbReference>
<keyword evidence="4" id="KW-0418">Kinase</keyword>
<dbReference type="PROSITE" id="PS00108">
    <property type="entry name" value="PROTEIN_KINASE_ST"/>
    <property type="match status" value="1"/>
</dbReference>
<evidence type="ECO:0000256" key="2">
    <source>
        <dbReference type="ARBA" id="ARBA00022679"/>
    </source>
</evidence>
<dbReference type="Gene3D" id="1.10.510.10">
    <property type="entry name" value="Transferase(Phosphotransferase) domain 1"/>
    <property type="match status" value="1"/>
</dbReference>
<feature type="region of interest" description="Disordered" evidence="8">
    <location>
        <begin position="393"/>
        <end position="433"/>
    </location>
</feature>
<evidence type="ECO:0000256" key="1">
    <source>
        <dbReference type="ARBA" id="ARBA00022527"/>
    </source>
</evidence>
<keyword evidence="1 7" id="KW-0723">Serine/threonine-protein kinase</keyword>
<dbReference type="EMBL" id="JH992980">
    <property type="protein sequence ID" value="EKX49873.1"/>
    <property type="molecule type" value="Genomic_DNA"/>
</dbReference>
<reference evidence="12" key="2">
    <citation type="submission" date="2012-11" db="EMBL/GenBank/DDBJ databases">
        <authorList>
            <person name="Kuo A."/>
            <person name="Curtis B.A."/>
            <person name="Tanifuji G."/>
            <person name="Burki F."/>
            <person name="Gruber A."/>
            <person name="Irimia M."/>
            <person name="Maruyama S."/>
            <person name="Arias M.C."/>
            <person name="Ball S.G."/>
            <person name="Gile G.H."/>
            <person name="Hirakawa Y."/>
            <person name="Hopkins J.F."/>
            <person name="Rensing S.A."/>
            <person name="Schmutz J."/>
            <person name="Symeonidi A."/>
            <person name="Elias M."/>
            <person name="Eveleigh R.J."/>
            <person name="Herman E.K."/>
            <person name="Klute M.J."/>
            <person name="Nakayama T."/>
            <person name="Obornik M."/>
            <person name="Reyes-Prieto A."/>
            <person name="Armbrust E.V."/>
            <person name="Aves S.J."/>
            <person name="Beiko R.G."/>
            <person name="Coutinho P."/>
            <person name="Dacks J.B."/>
            <person name="Durnford D.G."/>
            <person name="Fast N.M."/>
            <person name="Green B.R."/>
            <person name="Grisdale C."/>
            <person name="Hempe F."/>
            <person name="Henrissat B."/>
            <person name="Hoppner M.P."/>
            <person name="Ishida K.-I."/>
            <person name="Kim E."/>
            <person name="Koreny L."/>
            <person name="Kroth P.G."/>
            <person name="Liu Y."/>
            <person name="Malik S.-B."/>
            <person name="Maier U.G."/>
            <person name="McRose D."/>
            <person name="Mock T."/>
            <person name="Neilson J.A."/>
            <person name="Onodera N.T."/>
            <person name="Poole A.M."/>
            <person name="Pritham E.J."/>
            <person name="Richards T.A."/>
            <person name="Rocap G."/>
            <person name="Roy S.W."/>
            <person name="Sarai C."/>
            <person name="Schaack S."/>
            <person name="Shirato S."/>
            <person name="Slamovits C.H."/>
            <person name="Spencer D.F."/>
            <person name="Suzuki S."/>
            <person name="Worden A.Z."/>
            <person name="Zauner S."/>
            <person name="Barry K."/>
            <person name="Bell C."/>
            <person name="Bharti A.K."/>
            <person name="Crow J.A."/>
            <person name="Grimwood J."/>
            <person name="Kramer R."/>
            <person name="Lindquist E."/>
            <person name="Lucas S."/>
            <person name="Salamov A."/>
            <person name="McFadden G.I."/>
            <person name="Lane C.E."/>
            <person name="Keeling P.J."/>
            <person name="Gray M.W."/>
            <person name="Grigoriev I.V."/>
            <person name="Archibald J.M."/>
        </authorList>
    </citation>
    <scope>NUCLEOTIDE SEQUENCE</scope>
    <source>
        <strain evidence="12">CCMP2712</strain>
    </source>
</reference>
<dbReference type="eggNOG" id="KOG0667">
    <property type="taxonomic scope" value="Eukaryota"/>
</dbReference>
<keyword evidence="12" id="KW-1185">Reference proteome</keyword>
<dbReference type="HOGENOM" id="CLU_000288_5_15_1"/>
<feature type="binding site" evidence="6">
    <location>
        <position position="100"/>
    </location>
    <ligand>
        <name>ATP</name>
        <dbReference type="ChEBI" id="CHEBI:30616"/>
    </ligand>
</feature>
<sequence length="433" mass="49725">MVFRTRPNNPLLLLTVKLLDTYQGINEKYYAKQDRRHNDGYDDENGDYIIRPGDVINNRYKIVTRSNGSSPLLGKGSFGQVVYAIDTMESNRNKQHVAIKITKNHRHWHEQAKSEIALLKKLRGMNSVIQNGISIDWVDYANVVKLTDDFVHRNHCCLVFELLPFTLYDLLKYSKYKGVSLQLVSKFAKHLVKTLDCLRHPDLDVIHCDLKPENVMLVRHDDHRVKVIDFGSSCSSKRQPFTYIQSRFYRSPEVLLCHPYSYPIDMWSLGCILVEMHTGQPLFNGKNEAEQMYKICDVLGMPPMEMVKNAGAKSKVKSCFKFDESRYYIVVDSKVLERATRDFKQIIRKPSPPPYSAEQEAMYSMFEDLILKMLTFDPNARITPKEAMRHPFLQGHEPLARASKGDKSDGASDAPAAKTPRADKVDQASQTNK</sequence>
<dbReference type="Proteomes" id="UP000011087">
    <property type="component" value="Unassembled WGS sequence"/>
</dbReference>
<dbReference type="SMART" id="SM00220">
    <property type="entry name" value="S_TKc"/>
    <property type="match status" value="1"/>
</dbReference>
<name>L1JP90_GUITC</name>
<keyword evidence="5 6" id="KW-0067">ATP-binding</keyword>
<dbReference type="EnsemblProtists" id="EKX49873">
    <property type="protein sequence ID" value="EKX49873"/>
    <property type="gene ID" value="GUITHDRAFT_67343"/>
</dbReference>